<evidence type="ECO:0000256" key="1">
    <source>
        <dbReference type="ARBA" id="ARBA00004370"/>
    </source>
</evidence>
<feature type="transmembrane region" description="Helical" evidence="10">
    <location>
        <begin position="269"/>
        <end position="287"/>
    </location>
</feature>
<keyword evidence="3 9" id="KW-0349">Heme</keyword>
<keyword evidence="4 10" id="KW-0812">Transmembrane</keyword>
<keyword evidence="6 10" id="KW-1133">Transmembrane helix</keyword>
<evidence type="ECO:0000313" key="13">
    <source>
        <dbReference type="EMBL" id="RAI04087.1"/>
    </source>
</evidence>
<dbReference type="PANTHER" id="PTHR10266">
    <property type="entry name" value="CYTOCHROME C1"/>
    <property type="match status" value="1"/>
</dbReference>
<dbReference type="GO" id="GO:0016020">
    <property type="term" value="C:membrane"/>
    <property type="evidence" value="ECO:0007669"/>
    <property type="project" value="UniProtKB-SubCell"/>
</dbReference>
<dbReference type="EMBL" id="QHHQ01000001">
    <property type="protein sequence ID" value="RAI04087.1"/>
    <property type="molecule type" value="Genomic_DNA"/>
</dbReference>
<keyword evidence="11" id="KW-0732">Signal</keyword>
<comment type="cofactor">
    <cofactor evidence="9">
        <name>heme c</name>
        <dbReference type="ChEBI" id="CHEBI:61717"/>
    </cofactor>
    <text evidence="9">Binds 1 heme c group covalently per subunit.</text>
</comment>
<dbReference type="InterPro" id="IPR036909">
    <property type="entry name" value="Cyt_c-like_dom_sf"/>
</dbReference>
<feature type="domain" description="Cytochrome c" evidence="12">
    <location>
        <begin position="67"/>
        <end position="199"/>
    </location>
</feature>
<dbReference type="GO" id="GO:0046872">
    <property type="term" value="F:metal ion binding"/>
    <property type="evidence" value="ECO:0007669"/>
    <property type="project" value="UniProtKB-KW"/>
</dbReference>
<dbReference type="InterPro" id="IPR002326">
    <property type="entry name" value="Cyt_c1"/>
</dbReference>
<dbReference type="GO" id="GO:0020037">
    <property type="term" value="F:heme binding"/>
    <property type="evidence" value="ECO:0007669"/>
    <property type="project" value="InterPro"/>
</dbReference>
<feature type="binding site" description="covalent" evidence="9">
    <location>
        <position position="84"/>
    </location>
    <ligand>
        <name>heme c</name>
        <dbReference type="ChEBI" id="CHEBI:61717"/>
    </ligand>
</feature>
<dbReference type="Proteomes" id="UP000249590">
    <property type="component" value="Unassembled WGS sequence"/>
</dbReference>
<dbReference type="AlphaFoldDB" id="A0A8B2NV94"/>
<evidence type="ECO:0000256" key="5">
    <source>
        <dbReference type="ARBA" id="ARBA00022723"/>
    </source>
</evidence>
<protein>
    <recommendedName>
        <fullName evidence="2">Cytochrome c1</fullName>
    </recommendedName>
</protein>
<dbReference type="Gene3D" id="1.10.760.10">
    <property type="entry name" value="Cytochrome c-like domain"/>
    <property type="match status" value="1"/>
</dbReference>
<evidence type="ECO:0000256" key="6">
    <source>
        <dbReference type="ARBA" id="ARBA00022989"/>
    </source>
</evidence>
<evidence type="ECO:0000256" key="9">
    <source>
        <dbReference type="PIRSR" id="PIRSR602326-1"/>
    </source>
</evidence>
<comment type="subcellular location">
    <subcellularLocation>
        <location evidence="1">Membrane</location>
    </subcellularLocation>
</comment>
<evidence type="ECO:0000256" key="10">
    <source>
        <dbReference type="SAM" id="Phobius"/>
    </source>
</evidence>
<dbReference type="OrthoDB" id="9808471at2"/>
<keyword evidence="5 9" id="KW-0479">Metal-binding</keyword>
<feature type="binding site" description="axial binding residue" evidence="9">
    <location>
        <position position="225"/>
    </location>
    <ligand>
        <name>heme c</name>
        <dbReference type="ChEBI" id="CHEBI:61717"/>
    </ligand>
    <ligandPart>
        <name>Fe</name>
        <dbReference type="ChEBI" id="CHEBI:18248"/>
    </ligandPart>
</feature>
<dbReference type="PROSITE" id="PS51007">
    <property type="entry name" value="CYTC"/>
    <property type="match status" value="1"/>
</dbReference>
<dbReference type="GO" id="GO:0009055">
    <property type="term" value="F:electron transfer activity"/>
    <property type="evidence" value="ECO:0007669"/>
    <property type="project" value="InterPro"/>
</dbReference>
<dbReference type="PANTHER" id="PTHR10266:SF3">
    <property type="entry name" value="CYTOCHROME C1, HEME PROTEIN, MITOCHONDRIAL"/>
    <property type="match status" value="1"/>
</dbReference>
<evidence type="ECO:0000256" key="11">
    <source>
        <dbReference type="SAM" id="SignalP"/>
    </source>
</evidence>
<name>A0A8B2NV94_9HYPH</name>
<keyword evidence="14" id="KW-1185">Reference proteome</keyword>
<evidence type="ECO:0000256" key="2">
    <source>
        <dbReference type="ARBA" id="ARBA00016165"/>
    </source>
</evidence>
<feature type="binding site" description="covalent" evidence="9">
    <location>
        <position position="80"/>
    </location>
    <ligand>
        <name>heme c</name>
        <dbReference type="ChEBI" id="CHEBI:61717"/>
    </ligand>
</feature>
<proteinExistence type="predicted"/>
<dbReference type="PRINTS" id="PR00603">
    <property type="entry name" value="CYTOCHROMEC1"/>
</dbReference>
<reference evidence="13 14" key="1">
    <citation type="submission" date="2018-05" db="EMBL/GenBank/DDBJ databases">
        <title>Acuticoccus sediminis sp. nov., isolated from deep-sea sediment of Indian Ocean.</title>
        <authorList>
            <person name="Liu X."/>
            <person name="Lai Q."/>
            <person name="Du Y."/>
            <person name="Sun F."/>
            <person name="Zhang X."/>
            <person name="Wang S."/>
            <person name="Shao Z."/>
        </authorList>
    </citation>
    <scope>NUCLEOTIDE SEQUENCE [LARGE SCALE GENOMIC DNA]</scope>
    <source>
        <strain evidence="13 14">PTG4-2</strain>
    </source>
</reference>
<evidence type="ECO:0000256" key="4">
    <source>
        <dbReference type="ARBA" id="ARBA00022692"/>
    </source>
</evidence>
<keyword evidence="8 10" id="KW-0472">Membrane</keyword>
<dbReference type="RefSeq" id="WP_111343274.1">
    <property type="nucleotide sequence ID" value="NZ_JAIWKD010000001.1"/>
</dbReference>
<organism evidence="13 14">
    <name type="scientific">Acuticoccus sediminis</name>
    <dbReference type="NCBI Taxonomy" id="2184697"/>
    <lineage>
        <taxon>Bacteria</taxon>
        <taxon>Pseudomonadati</taxon>
        <taxon>Pseudomonadota</taxon>
        <taxon>Alphaproteobacteria</taxon>
        <taxon>Hyphomicrobiales</taxon>
        <taxon>Amorphaceae</taxon>
        <taxon>Acuticoccus</taxon>
    </lineage>
</organism>
<evidence type="ECO:0000259" key="12">
    <source>
        <dbReference type="PROSITE" id="PS51007"/>
    </source>
</evidence>
<evidence type="ECO:0000256" key="7">
    <source>
        <dbReference type="ARBA" id="ARBA00023004"/>
    </source>
</evidence>
<feature type="chain" id="PRO_5032824940" description="Cytochrome c1" evidence="11">
    <location>
        <begin position="43"/>
        <end position="297"/>
    </location>
</feature>
<comment type="caution">
    <text evidence="13">The sequence shown here is derived from an EMBL/GenBank/DDBJ whole genome shotgun (WGS) entry which is preliminary data.</text>
</comment>
<feature type="signal peptide" evidence="11">
    <location>
        <begin position="1"/>
        <end position="42"/>
    </location>
</feature>
<dbReference type="SUPFAM" id="SSF46626">
    <property type="entry name" value="Cytochrome c"/>
    <property type="match status" value="1"/>
</dbReference>
<dbReference type="InterPro" id="IPR009056">
    <property type="entry name" value="Cyt_c-like_dom"/>
</dbReference>
<keyword evidence="7 9" id="KW-0408">Iron</keyword>
<evidence type="ECO:0000256" key="8">
    <source>
        <dbReference type="ARBA" id="ARBA00023136"/>
    </source>
</evidence>
<sequence length="297" mass="32047">MLETRPTPLATLGKLVGTAGFSVALLCGAGALTASLTTSATAAEEGGHHVEKQDWSFAGVFGQFDQAQLQRGLKVYREACAGCHSMHLVPFRTLADPHGPNLSEGAAEQIASEYTVEDISNEDGQPFERPATLTDHFPSPFPNAAAAAAANGGAAPPDFSLIAKARAVHRGFPGFITDAFAGYSESGPDYIFALLQGYTDPPEGVEEVPGKYYNPIFVNGQWIAMPPPLEDGRVEYTDGSPETVEQYSADIAAFLMWAAEPHLEERKQIGFRVMVFLLVFAVLLYATKKKLWRNVEH</sequence>
<gene>
    <name evidence="13" type="ORF">DLJ53_06455</name>
</gene>
<evidence type="ECO:0000256" key="3">
    <source>
        <dbReference type="ARBA" id="ARBA00022617"/>
    </source>
</evidence>
<dbReference type="Pfam" id="PF02167">
    <property type="entry name" value="Cytochrom_C1"/>
    <property type="match status" value="1"/>
</dbReference>
<feature type="binding site" description="covalent" evidence="9">
    <location>
        <position position="83"/>
    </location>
    <ligand>
        <name>heme c</name>
        <dbReference type="ChEBI" id="CHEBI:61717"/>
    </ligand>
</feature>
<accession>A0A8B2NV94</accession>
<dbReference type="Gene3D" id="1.20.5.100">
    <property type="entry name" value="Cytochrome c1, transmembrane anchor, C-terminal"/>
    <property type="match status" value="1"/>
</dbReference>
<evidence type="ECO:0000313" key="14">
    <source>
        <dbReference type="Proteomes" id="UP000249590"/>
    </source>
</evidence>